<name>A0A8B9MYB8_9AVES</name>
<evidence type="ECO:0000313" key="1">
    <source>
        <dbReference type="Ensembl" id="ENSANIP00000015036.1"/>
    </source>
</evidence>
<dbReference type="Ensembl" id="ENSANIT00000015560.1">
    <property type="protein sequence ID" value="ENSANIP00000015036.1"/>
    <property type="gene ID" value="ENSANIG00000010244.1"/>
</dbReference>
<reference evidence="1" key="1">
    <citation type="submission" date="2025-08" db="UniProtKB">
        <authorList>
            <consortium name="Ensembl"/>
        </authorList>
    </citation>
    <scope>IDENTIFICATION</scope>
</reference>
<sequence>SVGFYVPNLCLLIIDLGKKKGKKPGSKRLIRFLMVVSRHAYNFGAFEVATNHKTGKIIISLKLYKVGDNTEGRILGLFF</sequence>
<keyword evidence="2" id="KW-1185">Reference proteome</keyword>
<evidence type="ECO:0000313" key="2">
    <source>
        <dbReference type="Proteomes" id="UP000694541"/>
    </source>
</evidence>
<organism evidence="1 2">
    <name type="scientific">Accipiter nisus</name>
    <name type="common">Eurasian sparrowhawk</name>
    <dbReference type="NCBI Taxonomy" id="211598"/>
    <lineage>
        <taxon>Eukaryota</taxon>
        <taxon>Metazoa</taxon>
        <taxon>Chordata</taxon>
        <taxon>Craniata</taxon>
        <taxon>Vertebrata</taxon>
        <taxon>Euteleostomi</taxon>
        <taxon>Archelosauria</taxon>
        <taxon>Archosauria</taxon>
        <taxon>Dinosauria</taxon>
        <taxon>Saurischia</taxon>
        <taxon>Theropoda</taxon>
        <taxon>Coelurosauria</taxon>
        <taxon>Aves</taxon>
        <taxon>Neognathae</taxon>
        <taxon>Neoaves</taxon>
        <taxon>Telluraves</taxon>
        <taxon>Accipitrimorphae</taxon>
        <taxon>Accipitriformes</taxon>
        <taxon>Accipitridae</taxon>
        <taxon>Accipitrinae</taxon>
        <taxon>Accipiter</taxon>
    </lineage>
</organism>
<accession>A0A8B9MYB8</accession>
<dbReference type="AlphaFoldDB" id="A0A8B9MYB8"/>
<dbReference type="Proteomes" id="UP000694541">
    <property type="component" value="Unplaced"/>
</dbReference>
<proteinExistence type="predicted"/>
<protein>
    <submittedName>
        <fullName evidence="1">Uncharacterized protein</fullName>
    </submittedName>
</protein>
<reference evidence="1" key="2">
    <citation type="submission" date="2025-09" db="UniProtKB">
        <authorList>
            <consortium name="Ensembl"/>
        </authorList>
    </citation>
    <scope>IDENTIFICATION</scope>
</reference>